<feature type="transmembrane region" description="Helical" evidence="6">
    <location>
        <begin position="441"/>
        <end position="459"/>
    </location>
</feature>
<dbReference type="InterPro" id="IPR027417">
    <property type="entry name" value="P-loop_NTPase"/>
</dbReference>
<proteinExistence type="predicted"/>
<dbReference type="Proteomes" id="UP000218231">
    <property type="component" value="Unassembled WGS sequence"/>
</dbReference>
<evidence type="ECO:0000256" key="5">
    <source>
        <dbReference type="ARBA" id="ARBA00023136"/>
    </source>
</evidence>
<evidence type="ECO:0000256" key="4">
    <source>
        <dbReference type="ARBA" id="ARBA00022989"/>
    </source>
</evidence>
<evidence type="ECO:0000256" key="2">
    <source>
        <dbReference type="ARBA" id="ARBA00022448"/>
    </source>
</evidence>
<keyword evidence="5 6" id="KW-0472">Membrane</keyword>
<feature type="signal peptide" evidence="7">
    <location>
        <begin position="1"/>
        <end position="17"/>
    </location>
</feature>
<organism evidence="8 9">
    <name type="scientific">Diploscapter pachys</name>
    <dbReference type="NCBI Taxonomy" id="2018661"/>
    <lineage>
        <taxon>Eukaryota</taxon>
        <taxon>Metazoa</taxon>
        <taxon>Ecdysozoa</taxon>
        <taxon>Nematoda</taxon>
        <taxon>Chromadorea</taxon>
        <taxon>Rhabditida</taxon>
        <taxon>Rhabditina</taxon>
        <taxon>Rhabditomorpha</taxon>
        <taxon>Rhabditoidea</taxon>
        <taxon>Rhabditidae</taxon>
        <taxon>Diploscapter</taxon>
    </lineage>
</organism>
<keyword evidence="3 6" id="KW-0812">Transmembrane</keyword>
<dbReference type="SUPFAM" id="SSF52540">
    <property type="entry name" value="P-loop containing nucleoside triphosphate hydrolases"/>
    <property type="match status" value="1"/>
</dbReference>
<dbReference type="PROSITE" id="PS51257">
    <property type="entry name" value="PROKAR_LIPOPROTEIN"/>
    <property type="match status" value="1"/>
</dbReference>
<evidence type="ECO:0000256" key="7">
    <source>
        <dbReference type="SAM" id="SignalP"/>
    </source>
</evidence>
<comment type="caution">
    <text evidence="8">The sequence shown here is derived from an EMBL/GenBank/DDBJ whole genome shotgun (WGS) entry which is preliminary data.</text>
</comment>
<sequence length="579" mass="66403">MSVSKLILVNFTASAIACENDGQLSGRMTLDGLTLTKRRFQRFCSFTNFRYRYPEFLTVSRLLYFVGRISLSNTITNKELHQRVTLLMKHFEIDHYANTKLSNLSISGQRRVLSAAALVKDPIMLLLDDPIHDLEPLASFQLMTCLFEYAKRYDRIIVVSMRAPRSDINQLLTKMTMLFYGEVAYSGSTKSLPSYFNNIGFPCPINENPVVYYLSLLTVDRESGERFQETQEQADKLVEKFKDHSSNGLVDHSSRLPSSRSCLNSVALCSFHSAEVSFKIKTLLERTIYLLPSQLLQIFLRIFALPFATMCLAIFCPNFVTGSWTAPHSSSGALRLFLLMLPIVQSLITFVQYSPTVSMMYIECGNHLYNPLIPFGTYSSTFIIFDLLSVVLSAALLYWTASLSYISIYLKMCFVFVSVALIAQFVSMTISIFIRRNFNRFVVFSSLQIFFIVQGSGMLRPLMTLAPKVSYLFSYANPYRYAYYLLIFDISGRLPIKDCRRDEKADSGEKPLVEFCRWTDSLSFRRELFGTDTEPLDYATNATFLCLILFMIIISSMLLHYVKKPKFIIDKFRFRKSQV</sequence>
<dbReference type="OrthoDB" id="66620at2759"/>
<comment type="subcellular location">
    <subcellularLocation>
        <location evidence="1">Membrane</location>
        <topology evidence="1">Multi-pass membrane protein</topology>
    </subcellularLocation>
</comment>
<keyword evidence="4 6" id="KW-1133">Transmembrane helix</keyword>
<dbReference type="InterPro" id="IPR050352">
    <property type="entry name" value="ABCG_transporters"/>
</dbReference>
<evidence type="ECO:0000256" key="6">
    <source>
        <dbReference type="SAM" id="Phobius"/>
    </source>
</evidence>
<feature type="transmembrane region" description="Helical" evidence="6">
    <location>
        <begin position="406"/>
        <end position="434"/>
    </location>
</feature>
<feature type="chain" id="PRO_5013330885" description="ABC transporter domain-containing protein" evidence="7">
    <location>
        <begin position="18"/>
        <end position="579"/>
    </location>
</feature>
<dbReference type="GO" id="GO:0042626">
    <property type="term" value="F:ATPase-coupled transmembrane transporter activity"/>
    <property type="evidence" value="ECO:0007669"/>
    <property type="project" value="TreeGrafter"/>
</dbReference>
<evidence type="ECO:0000313" key="8">
    <source>
        <dbReference type="EMBL" id="PAV81613.1"/>
    </source>
</evidence>
<evidence type="ECO:0000313" key="9">
    <source>
        <dbReference type="Proteomes" id="UP000218231"/>
    </source>
</evidence>
<feature type="transmembrane region" description="Helical" evidence="6">
    <location>
        <begin position="332"/>
        <end position="351"/>
    </location>
</feature>
<evidence type="ECO:0000256" key="3">
    <source>
        <dbReference type="ARBA" id="ARBA00022692"/>
    </source>
</evidence>
<reference evidence="8 9" key="1">
    <citation type="journal article" date="2017" name="Curr. Biol.">
        <title>Genome architecture and evolution of a unichromosomal asexual nematode.</title>
        <authorList>
            <person name="Fradin H."/>
            <person name="Zegar C."/>
            <person name="Gutwein M."/>
            <person name="Lucas J."/>
            <person name="Kovtun M."/>
            <person name="Corcoran D."/>
            <person name="Baugh L.R."/>
            <person name="Kiontke K."/>
            <person name="Gunsalus K."/>
            <person name="Fitch D.H."/>
            <person name="Piano F."/>
        </authorList>
    </citation>
    <scope>NUCLEOTIDE SEQUENCE [LARGE SCALE GENOMIC DNA]</scope>
    <source>
        <strain evidence="8">PF1309</strain>
    </source>
</reference>
<evidence type="ECO:0000256" key="1">
    <source>
        <dbReference type="ARBA" id="ARBA00004141"/>
    </source>
</evidence>
<protein>
    <recommendedName>
        <fullName evidence="10">ABC transporter domain-containing protein</fullName>
    </recommendedName>
</protein>
<dbReference type="AlphaFoldDB" id="A0A2A2L641"/>
<feature type="transmembrane region" description="Helical" evidence="6">
    <location>
        <begin position="372"/>
        <end position="400"/>
    </location>
</feature>
<feature type="transmembrane region" description="Helical" evidence="6">
    <location>
        <begin position="298"/>
        <end position="320"/>
    </location>
</feature>
<dbReference type="Gene3D" id="3.40.50.300">
    <property type="entry name" value="P-loop containing nucleotide triphosphate hydrolases"/>
    <property type="match status" value="1"/>
</dbReference>
<name>A0A2A2L641_9BILA</name>
<dbReference type="STRING" id="2018661.A0A2A2L641"/>
<keyword evidence="2" id="KW-0813">Transport</keyword>
<dbReference type="EMBL" id="LIAE01007151">
    <property type="protein sequence ID" value="PAV81613.1"/>
    <property type="molecule type" value="Genomic_DNA"/>
</dbReference>
<gene>
    <name evidence="8" type="ORF">WR25_03098</name>
</gene>
<evidence type="ECO:0008006" key="10">
    <source>
        <dbReference type="Google" id="ProtNLM"/>
    </source>
</evidence>
<dbReference type="GO" id="GO:0043190">
    <property type="term" value="C:ATP-binding cassette (ABC) transporter complex"/>
    <property type="evidence" value="ECO:0007669"/>
    <property type="project" value="TreeGrafter"/>
</dbReference>
<accession>A0A2A2L641</accession>
<dbReference type="PANTHER" id="PTHR48041:SF113">
    <property type="entry name" value="ATP-BINDING CASSETTE SUB-FAMILY G MEMBER 5"/>
    <property type="match status" value="1"/>
</dbReference>
<keyword evidence="9" id="KW-1185">Reference proteome</keyword>
<feature type="transmembrane region" description="Helical" evidence="6">
    <location>
        <begin position="542"/>
        <end position="562"/>
    </location>
</feature>
<keyword evidence="7" id="KW-0732">Signal</keyword>
<dbReference type="PANTHER" id="PTHR48041">
    <property type="entry name" value="ABC TRANSPORTER G FAMILY MEMBER 28"/>
    <property type="match status" value="1"/>
</dbReference>